<keyword evidence="5" id="KW-1185">Reference proteome</keyword>
<dbReference type="AlphaFoldDB" id="A4BFV7"/>
<protein>
    <submittedName>
        <fullName evidence="4">Diguanylate cyclase/phosphodiesterase (GGDEF &amp; EAL domains) with PAS/PAC sensor(S)</fullName>
    </submittedName>
</protein>
<dbReference type="InterPro" id="IPR043128">
    <property type="entry name" value="Rev_trsase/Diguanyl_cyclase"/>
</dbReference>
<keyword evidence="1" id="KW-1133">Transmembrane helix</keyword>
<dbReference type="SUPFAM" id="SSF55073">
    <property type="entry name" value="Nucleotide cyclase"/>
    <property type="match status" value="1"/>
</dbReference>
<name>A4BFV7_9GAMM</name>
<dbReference type="CDD" id="cd01948">
    <property type="entry name" value="EAL"/>
    <property type="match status" value="1"/>
</dbReference>
<evidence type="ECO:0000259" key="3">
    <source>
        <dbReference type="PROSITE" id="PS50887"/>
    </source>
</evidence>
<dbReference type="STRING" id="314283.MED297_03762"/>
<evidence type="ECO:0000259" key="2">
    <source>
        <dbReference type="PROSITE" id="PS50883"/>
    </source>
</evidence>
<dbReference type="PANTHER" id="PTHR44757:SF2">
    <property type="entry name" value="BIOFILM ARCHITECTURE MAINTENANCE PROTEIN MBAA"/>
    <property type="match status" value="1"/>
</dbReference>
<feature type="transmembrane region" description="Helical" evidence="1">
    <location>
        <begin position="234"/>
        <end position="256"/>
    </location>
</feature>
<accession>A4BFV7</accession>
<reference evidence="4 5" key="1">
    <citation type="submission" date="2006-02" db="EMBL/GenBank/DDBJ databases">
        <authorList>
            <person name="Pinhassi J."/>
            <person name="Pedros-Alio C."/>
            <person name="Ferriera S."/>
            <person name="Johnson J."/>
            <person name="Kravitz S."/>
            <person name="Halpern A."/>
            <person name="Remington K."/>
            <person name="Beeson K."/>
            <person name="Tran B."/>
            <person name="Rogers Y.-H."/>
            <person name="Friedman R."/>
            <person name="Venter J.C."/>
        </authorList>
    </citation>
    <scope>NUCLEOTIDE SEQUENCE [LARGE SCALE GENOMIC DNA]</scope>
    <source>
        <strain evidence="4 5">MED297</strain>
    </source>
</reference>
<dbReference type="RefSeq" id="WP_008047555.1">
    <property type="nucleotide sequence ID" value="NZ_CH724154.1"/>
</dbReference>
<gene>
    <name evidence="4" type="ORF">MED297_03762</name>
</gene>
<feature type="transmembrane region" description="Helical" evidence="1">
    <location>
        <begin position="16"/>
        <end position="36"/>
    </location>
</feature>
<dbReference type="InterPro" id="IPR052155">
    <property type="entry name" value="Biofilm_reg_signaling"/>
</dbReference>
<dbReference type="Gene3D" id="3.20.20.450">
    <property type="entry name" value="EAL domain"/>
    <property type="match status" value="1"/>
</dbReference>
<dbReference type="SMART" id="SM00267">
    <property type="entry name" value="GGDEF"/>
    <property type="match status" value="1"/>
</dbReference>
<sequence>MSSSTQSHHKPRLLTWLRWAVVLTTLVVLLFVGHLLDLTQQKSEFEHYSTQLNAEVTSLQLQLIQQLRPLDERYRPLLYPEDLAADLPPEFSVQNIRVAYQDGTYRQLNRGNPHQQYRVTFDDTDAVSATILLTQDRIWQTYFLAGLEQDILLWPNKEAPDLFTISLFLPDSRQLILLDLGWQSLLPDSAFDAVALQFDDQAPIQLNGTVANSVLESSNPLTTHWQVRQMPTKAYWALVLPLVGLSLVAVVLIRFYQLHQRVEEHKIDQQEKLFDHLSDEFNLLMLVTDTDGTVVWKRGQLSADLKELRLREGDSLRQAWKHAPKALTYFQHTVSGETRSFEIEIDYFRLQVHQWPNLSPQGHITGLTLSIQDITEQRLLEEQIRHEQHHDALTGLPNRQLFQEQLHHELHRCRRREENLAVVALEVSGIGQINSVHGDAFSDQLLRRIAGELTKALREEDSLCRYSNDEFLMVISDFQTPEALHALAKRLIKLASTRYQIDDHYVALYANVGIATFPSDARDEGSLITCAITAMRHARQTGRNTLDYFSEESARRAQEKWHLERQMTEALAAHDFQLHYQPIFDLDSNRCIAAEALLRWPSTQLAPDQFIPVAEETGLIHPMGNWILSTAVRQWAQWHDEGRELTYLSVNISVLQLQQPGFIDQAISLTKQYHLPPGRLVLEITESILLQTSPNVLSQINRLRQAGYRLAIDDFGTGFSSLNYLKQLPIDYLKVDRSFVEGIIENNQDSAIYRAIVDMAMAMDIEIVAEGVETPQQMLWLKQQGVTFAQGYFYTQALPPEKFTLYLNAQSEAR</sequence>
<evidence type="ECO:0000313" key="4">
    <source>
        <dbReference type="EMBL" id="EAR08975.1"/>
    </source>
</evidence>
<dbReference type="Proteomes" id="UP000005953">
    <property type="component" value="Unassembled WGS sequence"/>
</dbReference>
<dbReference type="PROSITE" id="PS50887">
    <property type="entry name" value="GGDEF"/>
    <property type="match status" value="1"/>
</dbReference>
<comment type="caution">
    <text evidence="4">The sequence shown here is derived from an EMBL/GenBank/DDBJ whole genome shotgun (WGS) entry which is preliminary data.</text>
</comment>
<evidence type="ECO:0000256" key="1">
    <source>
        <dbReference type="SAM" id="Phobius"/>
    </source>
</evidence>
<dbReference type="NCBIfam" id="TIGR00254">
    <property type="entry name" value="GGDEF"/>
    <property type="match status" value="1"/>
</dbReference>
<dbReference type="OrthoDB" id="9804951at2"/>
<dbReference type="InterPro" id="IPR035919">
    <property type="entry name" value="EAL_sf"/>
</dbReference>
<evidence type="ECO:0000313" key="5">
    <source>
        <dbReference type="Proteomes" id="UP000005953"/>
    </source>
</evidence>
<organism evidence="4 5">
    <name type="scientific">Reinekea blandensis MED297</name>
    <dbReference type="NCBI Taxonomy" id="314283"/>
    <lineage>
        <taxon>Bacteria</taxon>
        <taxon>Pseudomonadati</taxon>
        <taxon>Pseudomonadota</taxon>
        <taxon>Gammaproteobacteria</taxon>
        <taxon>Oceanospirillales</taxon>
        <taxon>Saccharospirillaceae</taxon>
        <taxon>Reinekea</taxon>
    </lineage>
</organism>
<dbReference type="CDD" id="cd01949">
    <property type="entry name" value="GGDEF"/>
    <property type="match status" value="1"/>
</dbReference>
<keyword evidence="1" id="KW-0812">Transmembrane</keyword>
<dbReference type="Gene3D" id="3.30.70.270">
    <property type="match status" value="1"/>
</dbReference>
<keyword evidence="1" id="KW-0472">Membrane</keyword>
<dbReference type="SMART" id="SM00052">
    <property type="entry name" value="EAL"/>
    <property type="match status" value="1"/>
</dbReference>
<dbReference type="PANTHER" id="PTHR44757">
    <property type="entry name" value="DIGUANYLATE CYCLASE DGCP"/>
    <property type="match status" value="1"/>
</dbReference>
<dbReference type="EMBL" id="AAOE01000014">
    <property type="protein sequence ID" value="EAR08975.1"/>
    <property type="molecule type" value="Genomic_DNA"/>
</dbReference>
<dbReference type="InterPro" id="IPR029787">
    <property type="entry name" value="Nucleotide_cyclase"/>
</dbReference>
<feature type="domain" description="EAL" evidence="2">
    <location>
        <begin position="560"/>
        <end position="811"/>
    </location>
</feature>
<dbReference type="SUPFAM" id="SSF141868">
    <property type="entry name" value="EAL domain-like"/>
    <property type="match status" value="1"/>
</dbReference>
<dbReference type="PROSITE" id="PS50883">
    <property type="entry name" value="EAL"/>
    <property type="match status" value="1"/>
</dbReference>
<feature type="domain" description="GGDEF" evidence="3">
    <location>
        <begin position="418"/>
        <end position="551"/>
    </location>
</feature>
<proteinExistence type="predicted"/>
<dbReference type="InterPro" id="IPR001633">
    <property type="entry name" value="EAL_dom"/>
</dbReference>
<dbReference type="Pfam" id="PF00563">
    <property type="entry name" value="EAL"/>
    <property type="match status" value="1"/>
</dbReference>
<dbReference type="HOGENOM" id="CLU_000445_70_50_6"/>
<dbReference type="InterPro" id="IPR000160">
    <property type="entry name" value="GGDEF_dom"/>
</dbReference>
<dbReference type="Pfam" id="PF00990">
    <property type="entry name" value="GGDEF"/>
    <property type="match status" value="1"/>
</dbReference>